<dbReference type="EMBL" id="ML143404">
    <property type="protein sequence ID" value="TBU30724.1"/>
    <property type="molecule type" value="Genomic_DNA"/>
</dbReference>
<protein>
    <submittedName>
        <fullName evidence="2">Uncharacterized protein</fullName>
    </submittedName>
</protein>
<feature type="region of interest" description="Disordered" evidence="1">
    <location>
        <begin position="225"/>
        <end position="248"/>
    </location>
</feature>
<evidence type="ECO:0000313" key="2">
    <source>
        <dbReference type="EMBL" id="TBU30724.1"/>
    </source>
</evidence>
<organism evidence="2">
    <name type="scientific">Dichomitus squalens</name>
    <dbReference type="NCBI Taxonomy" id="114155"/>
    <lineage>
        <taxon>Eukaryota</taxon>
        <taxon>Fungi</taxon>
        <taxon>Dikarya</taxon>
        <taxon>Basidiomycota</taxon>
        <taxon>Agaricomycotina</taxon>
        <taxon>Agaricomycetes</taxon>
        <taxon>Polyporales</taxon>
        <taxon>Polyporaceae</taxon>
        <taxon>Dichomitus</taxon>
    </lineage>
</organism>
<name>A0A4Q9MS75_9APHY</name>
<dbReference type="AlphaFoldDB" id="A0A4Q9MS75"/>
<feature type="region of interest" description="Disordered" evidence="1">
    <location>
        <begin position="136"/>
        <end position="162"/>
    </location>
</feature>
<evidence type="ECO:0000256" key="1">
    <source>
        <dbReference type="SAM" id="MobiDB-lite"/>
    </source>
</evidence>
<dbReference type="Proteomes" id="UP000292957">
    <property type="component" value="Unassembled WGS sequence"/>
</dbReference>
<sequence>MDSVPDCEPTGGISAGDGSECGPQPIADRTSFVIVVTARPSSASLAITQPLSAHTYINNIPTWFPCFLLGGRIPSMRIRISWSGRTSVRPHTTPVAREAAYHAFATGAVYSRRPRQGRVRAAQNIVRHGLEAFGGSTRTSDLPPLGQQILGSASHIPTHHVPPNCAAAPLGYRERCKIQRPRRERPSRDRLHTVRQRSPDAWLGESARNSGLAFRTVKETYALTNRSQPRERKTPSVQALETRSGRLR</sequence>
<reference evidence="2" key="1">
    <citation type="submission" date="2019-01" db="EMBL/GenBank/DDBJ databases">
        <title>Draft genome sequences of three monokaryotic isolates of the white-rot basidiomycete fungus Dichomitus squalens.</title>
        <authorList>
            <consortium name="DOE Joint Genome Institute"/>
            <person name="Lopez S.C."/>
            <person name="Andreopoulos B."/>
            <person name="Pangilinan J."/>
            <person name="Lipzen A."/>
            <person name="Riley R."/>
            <person name="Ahrendt S."/>
            <person name="Ng V."/>
            <person name="Barry K."/>
            <person name="Daum C."/>
            <person name="Grigoriev I.V."/>
            <person name="Hilden K.S."/>
            <person name="Makela M.R."/>
            <person name="de Vries R.P."/>
        </authorList>
    </citation>
    <scope>NUCLEOTIDE SEQUENCE [LARGE SCALE GENOMIC DNA]</scope>
    <source>
        <strain evidence="2">OM18370.1</strain>
    </source>
</reference>
<feature type="region of interest" description="Disordered" evidence="1">
    <location>
        <begin position="1"/>
        <end position="24"/>
    </location>
</feature>
<proteinExistence type="predicted"/>
<accession>A0A4Q9MS75</accession>
<gene>
    <name evidence="2" type="ORF">BD311DRAFT_187797</name>
</gene>